<organism evidence="2 3">
    <name type="scientific">Cylindrospermum stagnale PCC 7417</name>
    <dbReference type="NCBI Taxonomy" id="56107"/>
    <lineage>
        <taxon>Bacteria</taxon>
        <taxon>Bacillati</taxon>
        <taxon>Cyanobacteriota</taxon>
        <taxon>Cyanophyceae</taxon>
        <taxon>Nostocales</taxon>
        <taxon>Nostocaceae</taxon>
        <taxon>Cylindrospermum</taxon>
    </lineage>
</organism>
<dbReference type="AlphaFoldDB" id="K9WWU3"/>
<evidence type="ECO:0000313" key="2">
    <source>
        <dbReference type="EMBL" id="AFZ24261.1"/>
    </source>
</evidence>
<evidence type="ECO:0000313" key="3">
    <source>
        <dbReference type="Proteomes" id="UP000010475"/>
    </source>
</evidence>
<protein>
    <submittedName>
        <fullName evidence="2">Uncharacterized protein</fullName>
    </submittedName>
</protein>
<dbReference type="KEGG" id="csg:Cylst_2017"/>
<proteinExistence type="predicted"/>
<dbReference type="Proteomes" id="UP000010475">
    <property type="component" value="Chromosome"/>
</dbReference>
<dbReference type="HOGENOM" id="CLU_1988834_0_0_3"/>
<dbReference type="RefSeq" id="WP_015207516.1">
    <property type="nucleotide sequence ID" value="NC_019757.1"/>
</dbReference>
<keyword evidence="3" id="KW-1185">Reference proteome</keyword>
<reference evidence="2 3" key="1">
    <citation type="submission" date="2012-06" db="EMBL/GenBank/DDBJ databases">
        <title>Finished chromosome of genome of Cylindrospermum stagnale PCC 7417.</title>
        <authorList>
            <consortium name="US DOE Joint Genome Institute"/>
            <person name="Gugger M."/>
            <person name="Coursin T."/>
            <person name="Rippka R."/>
            <person name="Tandeau De Marsac N."/>
            <person name="Huntemann M."/>
            <person name="Wei C.-L."/>
            <person name="Han J."/>
            <person name="Detter J.C."/>
            <person name="Han C."/>
            <person name="Tapia R."/>
            <person name="Chen A."/>
            <person name="Kyrpides N."/>
            <person name="Mavromatis K."/>
            <person name="Markowitz V."/>
            <person name="Szeto E."/>
            <person name="Ivanova N."/>
            <person name="Pagani I."/>
            <person name="Pati A."/>
            <person name="Goodwin L."/>
            <person name="Nordberg H.P."/>
            <person name="Cantor M.N."/>
            <person name="Hua S.X."/>
            <person name="Woyke T."/>
            <person name="Kerfeld C.A."/>
        </authorList>
    </citation>
    <scope>NUCLEOTIDE SEQUENCE [LARGE SCALE GENOMIC DNA]</scope>
    <source>
        <strain evidence="2 3">PCC 7417</strain>
    </source>
</reference>
<accession>K9WWU3</accession>
<dbReference type="OrthoDB" id="462221at2"/>
<dbReference type="EMBL" id="CP003642">
    <property type="protein sequence ID" value="AFZ24261.1"/>
    <property type="molecule type" value="Genomic_DNA"/>
</dbReference>
<sequence>MNFKAIAVAAILGLSVPTIADVAISSHAVAAGKYDYPQGEFLDKEWQVLLSFQDNAYYYKGKNLKNGSNITLVGATTSGTKQRQVYTWRNNKLKYEIVWRPSDSNVIRLQVTDGKGKVILNRLLSAAISY</sequence>
<dbReference type="STRING" id="56107.Cylst_2017"/>
<dbReference type="eggNOG" id="COG0515">
    <property type="taxonomic scope" value="Bacteria"/>
</dbReference>
<evidence type="ECO:0000256" key="1">
    <source>
        <dbReference type="SAM" id="SignalP"/>
    </source>
</evidence>
<name>K9WWU3_9NOST</name>
<keyword evidence="1" id="KW-0732">Signal</keyword>
<feature type="chain" id="PRO_5003938281" evidence="1">
    <location>
        <begin position="21"/>
        <end position="130"/>
    </location>
</feature>
<gene>
    <name evidence="2" type="ORF">Cylst_2017</name>
</gene>
<feature type="signal peptide" evidence="1">
    <location>
        <begin position="1"/>
        <end position="20"/>
    </location>
</feature>